<comment type="caution">
    <text evidence="10">The sequence shown here is derived from an EMBL/GenBank/DDBJ whole genome shotgun (WGS) entry which is preliminary data.</text>
</comment>
<sequence length="291" mass="32965">MKKKYALSDIKQLSPFKLLSPVVIWMLLFFIVPLLLVVIVSFMQRGQYGDIKYVLTIGNYKNMINLLYLNVFIKSLGIAIVTTLVCLIFGYPFAYFIAKAPRKFSGILLLLVMIPFWTNSLVRTYAWIILLRTEGIINTYLMALHIIKTPLQLLYNNTAVFIGMFYMMFPFMVLPIYTSVEKLDKSYLEAASDLGANNVITFAKITLPLTMSGVISGCMLVFVPTLGYFFIPDLMGGSKVLLLSNLIKNQFLAARNWPFGSAISVILIVVMLLIIGMYFKLTKKHQEGQVL</sequence>
<evidence type="ECO:0000256" key="7">
    <source>
        <dbReference type="ARBA" id="ARBA00023136"/>
    </source>
</evidence>
<dbReference type="CDD" id="cd06261">
    <property type="entry name" value="TM_PBP2"/>
    <property type="match status" value="1"/>
</dbReference>
<dbReference type="SUPFAM" id="SSF161098">
    <property type="entry name" value="MetI-like"/>
    <property type="match status" value="1"/>
</dbReference>
<keyword evidence="5 8" id="KW-0812">Transmembrane</keyword>
<comment type="subcellular location">
    <subcellularLocation>
        <location evidence="1 8">Cell membrane</location>
        <topology evidence="1 8">Multi-pass membrane protein</topology>
    </subcellularLocation>
</comment>
<evidence type="ECO:0000256" key="4">
    <source>
        <dbReference type="ARBA" id="ARBA00022475"/>
    </source>
</evidence>
<evidence type="ECO:0000256" key="5">
    <source>
        <dbReference type="ARBA" id="ARBA00022692"/>
    </source>
</evidence>
<dbReference type="PANTHER" id="PTHR42929:SF1">
    <property type="entry name" value="INNER MEMBRANE ABC TRANSPORTER PERMEASE PROTEIN YDCU-RELATED"/>
    <property type="match status" value="1"/>
</dbReference>
<dbReference type="PROSITE" id="PS50928">
    <property type="entry name" value="ABC_TM1"/>
    <property type="match status" value="1"/>
</dbReference>
<dbReference type="InterPro" id="IPR035906">
    <property type="entry name" value="MetI-like_sf"/>
</dbReference>
<keyword evidence="7 8" id="KW-0472">Membrane</keyword>
<gene>
    <name evidence="10" type="ORF">ACJDUG_09955</name>
</gene>
<feature type="transmembrane region" description="Helical" evidence="8">
    <location>
        <begin position="104"/>
        <end position="122"/>
    </location>
</feature>
<proteinExistence type="inferred from homology"/>
<keyword evidence="6 8" id="KW-1133">Transmembrane helix</keyword>
<dbReference type="Proteomes" id="UP001623591">
    <property type="component" value="Unassembled WGS sequence"/>
</dbReference>
<keyword evidence="11" id="KW-1185">Reference proteome</keyword>
<feature type="transmembrane region" description="Helical" evidence="8">
    <location>
        <begin position="259"/>
        <end position="279"/>
    </location>
</feature>
<evidence type="ECO:0000313" key="10">
    <source>
        <dbReference type="EMBL" id="MFL0247298.1"/>
    </source>
</evidence>
<name>A0ABW8T6G3_9CLOT</name>
<feature type="transmembrane region" description="Helical" evidence="8">
    <location>
        <begin position="129"/>
        <end position="147"/>
    </location>
</feature>
<keyword evidence="4" id="KW-1003">Cell membrane</keyword>
<dbReference type="RefSeq" id="WP_406769751.1">
    <property type="nucleotide sequence ID" value="NZ_JBJHZZ010000005.1"/>
</dbReference>
<feature type="transmembrane region" description="Helical" evidence="8">
    <location>
        <begin position="71"/>
        <end position="98"/>
    </location>
</feature>
<evidence type="ECO:0000256" key="8">
    <source>
        <dbReference type="RuleBase" id="RU363032"/>
    </source>
</evidence>
<evidence type="ECO:0000256" key="2">
    <source>
        <dbReference type="ARBA" id="ARBA00007069"/>
    </source>
</evidence>
<dbReference type="Pfam" id="PF00528">
    <property type="entry name" value="BPD_transp_1"/>
    <property type="match status" value="1"/>
</dbReference>
<feature type="transmembrane region" description="Helical" evidence="8">
    <location>
        <begin position="22"/>
        <end position="43"/>
    </location>
</feature>
<protein>
    <submittedName>
        <fullName evidence="10">ABC transporter permease</fullName>
    </submittedName>
</protein>
<evidence type="ECO:0000256" key="1">
    <source>
        <dbReference type="ARBA" id="ARBA00004651"/>
    </source>
</evidence>
<reference evidence="10 11" key="1">
    <citation type="submission" date="2024-11" db="EMBL/GenBank/DDBJ databases">
        <authorList>
            <person name="Heng Y.C."/>
            <person name="Lim A.C.H."/>
            <person name="Lee J.K.Y."/>
            <person name="Kittelmann S."/>
        </authorList>
    </citation>
    <scope>NUCLEOTIDE SEQUENCE [LARGE SCALE GENOMIC DNA]</scope>
    <source>
        <strain evidence="10 11">WILCCON 0185</strain>
    </source>
</reference>
<feature type="transmembrane region" description="Helical" evidence="8">
    <location>
        <begin position="209"/>
        <end position="231"/>
    </location>
</feature>
<organism evidence="10 11">
    <name type="scientific">Candidatus Clostridium stratigraminis</name>
    <dbReference type="NCBI Taxonomy" id="3381661"/>
    <lineage>
        <taxon>Bacteria</taxon>
        <taxon>Bacillati</taxon>
        <taxon>Bacillota</taxon>
        <taxon>Clostridia</taxon>
        <taxon>Eubacteriales</taxon>
        <taxon>Clostridiaceae</taxon>
        <taxon>Clostridium</taxon>
    </lineage>
</organism>
<feature type="transmembrane region" description="Helical" evidence="8">
    <location>
        <begin position="159"/>
        <end position="177"/>
    </location>
</feature>
<evidence type="ECO:0000313" key="11">
    <source>
        <dbReference type="Proteomes" id="UP001623591"/>
    </source>
</evidence>
<evidence type="ECO:0000259" key="9">
    <source>
        <dbReference type="PROSITE" id="PS50928"/>
    </source>
</evidence>
<accession>A0ABW8T6G3</accession>
<dbReference type="EMBL" id="JBJHZZ010000005">
    <property type="protein sequence ID" value="MFL0247298.1"/>
    <property type="molecule type" value="Genomic_DNA"/>
</dbReference>
<feature type="domain" description="ABC transmembrane type-1" evidence="9">
    <location>
        <begin position="72"/>
        <end position="278"/>
    </location>
</feature>
<keyword evidence="3 8" id="KW-0813">Transport</keyword>
<evidence type="ECO:0000256" key="6">
    <source>
        <dbReference type="ARBA" id="ARBA00022989"/>
    </source>
</evidence>
<dbReference type="InterPro" id="IPR000515">
    <property type="entry name" value="MetI-like"/>
</dbReference>
<evidence type="ECO:0000256" key="3">
    <source>
        <dbReference type="ARBA" id="ARBA00022448"/>
    </source>
</evidence>
<comment type="similarity">
    <text evidence="2">Belongs to the binding-protein-dependent transport system permease family. CysTW subfamily.</text>
</comment>
<dbReference type="PANTHER" id="PTHR42929">
    <property type="entry name" value="INNER MEMBRANE ABC TRANSPORTER PERMEASE PROTEIN YDCU-RELATED-RELATED"/>
    <property type="match status" value="1"/>
</dbReference>
<dbReference type="Gene3D" id="1.10.3720.10">
    <property type="entry name" value="MetI-like"/>
    <property type="match status" value="1"/>
</dbReference>